<dbReference type="SUPFAM" id="SSF102114">
    <property type="entry name" value="Radical SAM enzymes"/>
    <property type="match status" value="1"/>
</dbReference>
<dbReference type="AlphaFoldDB" id="A0A8J3YSU2"/>
<dbReference type="SFLD" id="SFLDG01067">
    <property type="entry name" value="SPASM/twitch_domain_containing"/>
    <property type="match status" value="1"/>
</dbReference>
<dbReference type="GO" id="GO:0051536">
    <property type="term" value="F:iron-sulfur cluster binding"/>
    <property type="evidence" value="ECO:0007669"/>
    <property type="project" value="UniProtKB-KW"/>
</dbReference>
<dbReference type="SFLD" id="SFLDS00029">
    <property type="entry name" value="Radical_SAM"/>
    <property type="match status" value="1"/>
</dbReference>
<dbReference type="InterPro" id="IPR023885">
    <property type="entry name" value="4Fe4S-binding_SPASM_dom"/>
</dbReference>
<feature type="compositionally biased region" description="Pro residues" evidence="5">
    <location>
        <begin position="1"/>
        <end position="10"/>
    </location>
</feature>
<keyword evidence="4" id="KW-0411">Iron-sulfur</keyword>
<dbReference type="RefSeq" id="WP_203903237.1">
    <property type="nucleotide sequence ID" value="NZ_BOPF01000030.1"/>
</dbReference>
<feature type="region of interest" description="Disordered" evidence="5">
    <location>
        <begin position="1"/>
        <end position="29"/>
    </location>
</feature>
<evidence type="ECO:0000313" key="8">
    <source>
        <dbReference type="Proteomes" id="UP000619260"/>
    </source>
</evidence>
<feature type="domain" description="Radical SAM core" evidence="6">
    <location>
        <begin position="48"/>
        <end position="266"/>
    </location>
</feature>
<keyword evidence="1" id="KW-0949">S-adenosyl-L-methionine</keyword>
<evidence type="ECO:0000256" key="3">
    <source>
        <dbReference type="ARBA" id="ARBA00023004"/>
    </source>
</evidence>
<dbReference type="EMBL" id="BOPF01000030">
    <property type="protein sequence ID" value="GIJ49788.1"/>
    <property type="molecule type" value="Genomic_DNA"/>
</dbReference>
<evidence type="ECO:0000256" key="4">
    <source>
        <dbReference type="ARBA" id="ARBA00023014"/>
    </source>
</evidence>
<proteinExistence type="predicted"/>
<dbReference type="CDD" id="cd01335">
    <property type="entry name" value="Radical_SAM"/>
    <property type="match status" value="1"/>
</dbReference>
<sequence>MVAVPLPTPTLSPTMPSQGPTAGDRYGHARLPAGAHTAEPARVEKIPYGRFRNVYLYITERCQLRCTHCYMGDRLDRALKMPFDQVAATLETWRLMGGSKLTILGGEPTLHPDYVKIIPHAGALGFEHVITTSNGLETAIRKFRQMQPSDFAYVQISLDGGCADSHNSIRGPDTFAEALRNIGELTSRGFDTRIICTVNRRNAPDAMRLLNLADDLGVSLVKFHVFSTIGAGTAAEDIAMPPGEWIAFYEELERVAPQHRTRVWYQPTYARRERIADYAAQGYRGCIGRTLDRISIFPDGRAYVCSYLFDTDLHFANMIDGQVVLNKGDNEFDLFTRVIARSSCGGCKAPTGCAGGCPAEELVMGAASCAAEPDIVPVCRLWKADVPTGAA</sequence>
<gene>
    <name evidence="7" type="ORF">Val02_66740</name>
</gene>
<keyword evidence="3" id="KW-0408">Iron</keyword>
<accession>A0A8J3YSU2</accession>
<evidence type="ECO:0000313" key="7">
    <source>
        <dbReference type="EMBL" id="GIJ49788.1"/>
    </source>
</evidence>
<reference evidence="7" key="1">
    <citation type="submission" date="2021-01" db="EMBL/GenBank/DDBJ databases">
        <title>Whole genome shotgun sequence of Virgisporangium aliadipatigenens NBRC 105644.</title>
        <authorList>
            <person name="Komaki H."/>
            <person name="Tamura T."/>
        </authorList>
    </citation>
    <scope>NUCLEOTIDE SEQUENCE</scope>
    <source>
        <strain evidence="7">NBRC 105644</strain>
    </source>
</reference>
<dbReference type="InterPro" id="IPR006638">
    <property type="entry name" value="Elp3/MiaA/NifB-like_rSAM"/>
</dbReference>
<dbReference type="SMART" id="SM00729">
    <property type="entry name" value="Elp3"/>
    <property type="match status" value="1"/>
</dbReference>
<keyword evidence="8" id="KW-1185">Reference proteome</keyword>
<dbReference type="Proteomes" id="UP000619260">
    <property type="component" value="Unassembled WGS sequence"/>
</dbReference>
<dbReference type="InterPro" id="IPR013785">
    <property type="entry name" value="Aldolase_TIM"/>
</dbReference>
<dbReference type="SFLD" id="SFLDG01386">
    <property type="entry name" value="main_SPASM_domain-containing"/>
    <property type="match status" value="1"/>
</dbReference>
<dbReference type="GO" id="GO:0046872">
    <property type="term" value="F:metal ion binding"/>
    <property type="evidence" value="ECO:0007669"/>
    <property type="project" value="UniProtKB-KW"/>
</dbReference>
<dbReference type="InterPro" id="IPR050377">
    <property type="entry name" value="Radical_SAM_PqqE_MftC-like"/>
</dbReference>
<comment type="caution">
    <text evidence="7">The sequence shown here is derived from an EMBL/GenBank/DDBJ whole genome shotgun (WGS) entry which is preliminary data.</text>
</comment>
<evidence type="ECO:0000259" key="6">
    <source>
        <dbReference type="PROSITE" id="PS51918"/>
    </source>
</evidence>
<dbReference type="PANTHER" id="PTHR11228:SF7">
    <property type="entry name" value="PQQA PEPTIDE CYCLASE"/>
    <property type="match status" value="1"/>
</dbReference>
<keyword evidence="2" id="KW-0479">Metal-binding</keyword>
<dbReference type="InterPro" id="IPR058240">
    <property type="entry name" value="rSAM_sf"/>
</dbReference>
<dbReference type="PANTHER" id="PTHR11228">
    <property type="entry name" value="RADICAL SAM DOMAIN PROTEIN"/>
    <property type="match status" value="1"/>
</dbReference>
<evidence type="ECO:0000256" key="5">
    <source>
        <dbReference type="SAM" id="MobiDB-lite"/>
    </source>
</evidence>
<dbReference type="GO" id="GO:0003824">
    <property type="term" value="F:catalytic activity"/>
    <property type="evidence" value="ECO:0007669"/>
    <property type="project" value="InterPro"/>
</dbReference>
<protein>
    <submittedName>
        <fullName evidence="7">Radical SAM protein</fullName>
    </submittedName>
</protein>
<dbReference type="NCBIfam" id="TIGR04085">
    <property type="entry name" value="rSAM_more_4Fe4S"/>
    <property type="match status" value="1"/>
</dbReference>
<evidence type="ECO:0000256" key="2">
    <source>
        <dbReference type="ARBA" id="ARBA00022723"/>
    </source>
</evidence>
<evidence type="ECO:0000256" key="1">
    <source>
        <dbReference type="ARBA" id="ARBA00022691"/>
    </source>
</evidence>
<organism evidence="7 8">
    <name type="scientific">Virgisporangium aliadipatigenens</name>
    <dbReference type="NCBI Taxonomy" id="741659"/>
    <lineage>
        <taxon>Bacteria</taxon>
        <taxon>Bacillati</taxon>
        <taxon>Actinomycetota</taxon>
        <taxon>Actinomycetes</taxon>
        <taxon>Micromonosporales</taxon>
        <taxon>Micromonosporaceae</taxon>
        <taxon>Virgisporangium</taxon>
    </lineage>
</organism>
<dbReference type="Gene3D" id="3.20.20.70">
    <property type="entry name" value="Aldolase class I"/>
    <property type="match status" value="1"/>
</dbReference>
<dbReference type="InterPro" id="IPR007197">
    <property type="entry name" value="rSAM"/>
</dbReference>
<dbReference type="PROSITE" id="PS51918">
    <property type="entry name" value="RADICAL_SAM"/>
    <property type="match status" value="1"/>
</dbReference>
<name>A0A8J3YSU2_9ACTN</name>
<dbReference type="Pfam" id="PF04055">
    <property type="entry name" value="Radical_SAM"/>
    <property type="match status" value="1"/>
</dbReference>